<name>G7LBS3_MEDTR</name>
<reference evidence="1 3" key="1">
    <citation type="journal article" date="2011" name="Nature">
        <title>The Medicago genome provides insight into the evolution of rhizobial symbioses.</title>
        <authorList>
            <person name="Young N.D."/>
            <person name="Debelle F."/>
            <person name="Oldroyd G.E."/>
            <person name="Geurts R."/>
            <person name="Cannon S.B."/>
            <person name="Udvardi M.K."/>
            <person name="Benedito V.A."/>
            <person name="Mayer K.F."/>
            <person name="Gouzy J."/>
            <person name="Schoof H."/>
            <person name="Van de Peer Y."/>
            <person name="Proost S."/>
            <person name="Cook D.R."/>
            <person name="Meyers B.C."/>
            <person name="Spannagl M."/>
            <person name="Cheung F."/>
            <person name="De Mita S."/>
            <person name="Krishnakumar V."/>
            <person name="Gundlach H."/>
            <person name="Zhou S."/>
            <person name="Mudge J."/>
            <person name="Bharti A.K."/>
            <person name="Murray J.D."/>
            <person name="Naoumkina M.A."/>
            <person name="Rosen B."/>
            <person name="Silverstein K.A."/>
            <person name="Tang H."/>
            <person name="Rombauts S."/>
            <person name="Zhao P.X."/>
            <person name="Zhou P."/>
            <person name="Barbe V."/>
            <person name="Bardou P."/>
            <person name="Bechner M."/>
            <person name="Bellec A."/>
            <person name="Berger A."/>
            <person name="Berges H."/>
            <person name="Bidwell S."/>
            <person name="Bisseling T."/>
            <person name="Choisne N."/>
            <person name="Couloux A."/>
            <person name="Denny R."/>
            <person name="Deshpande S."/>
            <person name="Dai X."/>
            <person name="Doyle J.J."/>
            <person name="Dudez A.M."/>
            <person name="Farmer A.D."/>
            <person name="Fouteau S."/>
            <person name="Franken C."/>
            <person name="Gibelin C."/>
            <person name="Gish J."/>
            <person name="Goldstein S."/>
            <person name="Gonzalez A.J."/>
            <person name="Green P.J."/>
            <person name="Hallab A."/>
            <person name="Hartog M."/>
            <person name="Hua A."/>
            <person name="Humphray S.J."/>
            <person name="Jeong D.H."/>
            <person name="Jing Y."/>
            <person name="Jocker A."/>
            <person name="Kenton S.M."/>
            <person name="Kim D.J."/>
            <person name="Klee K."/>
            <person name="Lai H."/>
            <person name="Lang C."/>
            <person name="Lin S."/>
            <person name="Macmil S.L."/>
            <person name="Magdelenat G."/>
            <person name="Matthews L."/>
            <person name="McCorrison J."/>
            <person name="Monaghan E.L."/>
            <person name="Mun J.H."/>
            <person name="Najar F.Z."/>
            <person name="Nicholson C."/>
            <person name="Noirot C."/>
            <person name="O'Bleness M."/>
            <person name="Paule C.R."/>
            <person name="Poulain J."/>
            <person name="Prion F."/>
            <person name="Qin B."/>
            <person name="Qu C."/>
            <person name="Retzel E.F."/>
            <person name="Riddle C."/>
            <person name="Sallet E."/>
            <person name="Samain S."/>
            <person name="Samson N."/>
            <person name="Sanders I."/>
            <person name="Saurat O."/>
            <person name="Scarpelli C."/>
            <person name="Schiex T."/>
            <person name="Segurens B."/>
            <person name="Severin A.J."/>
            <person name="Sherrier D.J."/>
            <person name="Shi R."/>
            <person name="Sims S."/>
            <person name="Singer S.R."/>
            <person name="Sinharoy S."/>
            <person name="Sterck L."/>
            <person name="Viollet A."/>
            <person name="Wang B.B."/>
            <person name="Wang K."/>
            <person name="Wang M."/>
            <person name="Wang X."/>
            <person name="Warfsmann J."/>
            <person name="Weissenbach J."/>
            <person name="White D.D."/>
            <person name="White J.D."/>
            <person name="Wiley G.B."/>
            <person name="Wincker P."/>
            <person name="Xing Y."/>
            <person name="Yang L."/>
            <person name="Yao Z."/>
            <person name="Ying F."/>
            <person name="Zhai J."/>
            <person name="Zhou L."/>
            <person name="Zuber A."/>
            <person name="Denarie J."/>
            <person name="Dixon R.A."/>
            <person name="May G.D."/>
            <person name="Schwartz D.C."/>
            <person name="Rogers J."/>
            <person name="Quetier F."/>
            <person name="Town C.D."/>
            <person name="Roe B.A."/>
        </authorList>
    </citation>
    <scope>NUCLEOTIDE SEQUENCE [LARGE SCALE GENOMIC DNA]</scope>
    <source>
        <strain evidence="1">A17</strain>
        <strain evidence="2 3">cv. Jemalong A17</strain>
    </source>
</reference>
<dbReference type="PANTHER" id="PTHR47979">
    <property type="entry name" value="DRAB11-RELATED"/>
    <property type="match status" value="1"/>
</dbReference>
<dbReference type="InterPro" id="IPR001806">
    <property type="entry name" value="Small_GTPase"/>
</dbReference>
<dbReference type="SMART" id="SM00175">
    <property type="entry name" value="RAB"/>
    <property type="match status" value="1"/>
</dbReference>
<sequence length="95" mass="10805">MSCSYIFDYIIIGDTGVRKSCILLQFTDNRFQPIHNITIGVEFGVKIINIKNKGIKLQIYDTTGAVGALLVYDITRRETFNHLATWLEDARQHAS</sequence>
<dbReference type="OMA" id="PIHNITI"/>
<dbReference type="InterPro" id="IPR050209">
    <property type="entry name" value="Rab_GTPases_membrane_traffic"/>
</dbReference>
<accession>G7LBS3</accession>
<dbReference type="SUPFAM" id="SSF52540">
    <property type="entry name" value="P-loop containing nucleoside triphosphate hydrolases"/>
    <property type="match status" value="1"/>
</dbReference>
<dbReference type="PaxDb" id="3880-AET02061"/>
<organism evidence="1 3">
    <name type="scientific">Medicago truncatula</name>
    <name type="common">Barrel medic</name>
    <name type="synonym">Medicago tribuloides</name>
    <dbReference type="NCBI Taxonomy" id="3880"/>
    <lineage>
        <taxon>Eukaryota</taxon>
        <taxon>Viridiplantae</taxon>
        <taxon>Streptophyta</taxon>
        <taxon>Embryophyta</taxon>
        <taxon>Tracheophyta</taxon>
        <taxon>Spermatophyta</taxon>
        <taxon>Magnoliopsida</taxon>
        <taxon>eudicotyledons</taxon>
        <taxon>Gunneridae</taxon>
        <taxon>Pentapetalae</taxon>
        <taxon>rosids</taxon>
        <taxon>fabids</taxon>
        <taxon>Fabales</taxon>
        <taxon>Fabaceae</taxon>
        <taxon>Papilionoideae</taxon>
        <taxon>50 kb inversion clade</taxon>
        <taxon>NPAAA clade</taxon>
        <taxon>Hologalegina</taxon>
        <taxon>IRL clade</taxon>
        <taxon>Trifolieae</taxon>
        <taxon>Medicago</taxon>
    </lineage>
</organism>
<evidence type="ECO:0000313" key="2">
    <source>
        <dbReference type="EnsemblPlants" id="AET02061"/>
    </source>
</evidence>
<evidence type="ECO:0000313" key="3">
    <source>
        <dbReference type="Proteomes" id="UP000002051"/>
    </source>
</evidence>
<dbReference type="GO" id="GO:0005525">
    <property type="term" value="F:GTP binding"/>
    <property type="evidence" value="ECO:0007669"/>
    <property type="project" value="InterPro"/>
</dbReference>
<dbReference type="eggNOG" id="KOG0098">
    <property type="taxonomic scope" value="Eukaryota"/>
</dbReference>
<dbReference type="Pfam" id="PF00071">
    <property type="entry name" value="Ras"/>
    <property type="match status" value="1"/>
</dbReference>
<reference evidence="1 3" key="2">
    <citation type="journal article" date="2014" name="BMC Genomics">
        <title>An improved genome release (version Mt4.0) for the model legume Medicago truncatula.</title>
        <authorList>
            <person name="Tang H."/>
            <person name="Krishnakumar V."/>
            <person name="Bidwell S."/>
            <person name="Rosen B."/>
            <person name="Chan A."/>
            <person name="Zhou S."/>
            <person name="Gentzbittel L."/>
            <person name="Childs K.L."/>
            <person name="Yandell M."/>
            <person name="Gundlach H."/>
            <person name="Mayer K.F."/>
            <person name="Schwartz D.C."/>
            <person name="Town C.D."/>
        </authorList>
    </citation>
    <scope>GENOME REANNOTATION</scope>
    <source>
        <strain evidence="2 3">cv. Jemalong A17</strain>
    </source>
</reference>
<dbReference type="PRINTS" id="PR00449">
    <property type="entry name" value="RASTRNSFRMNG"/>
</dbReference>
<dbReference type="Gene3D" id="3.40.50.300">
    <property type="entry name" value="P-loop containing nucleotide triphosphate hydrolases"/>
    <property type="match status" value="1"/>
</dbReference>
<protein>
    <submittedName>
        <fullName evidence="1">Ras family small GTPase</fullName>
    </submittedName>
</protein>
<dbReference type="STRING" id="3880.G7LBS3"/>
<dbReference type="Proteomes" id="UP000002051">
    <property type="component" value="Chromosome 8"/>
</dbReference>
<dbReference type="HOGENOM" id="CLU_041217_24_10_1"/>
<reference evidence="2" key="3">
    <citation type="submission" date="2015-04" db="UniProtKB">
        <authorList>
            <consortium name="EnsemblPlants"/>
        </authorList>
    </citation>
    <scope>IDENTIFICATION</scope>
    <source>
        <strain evidence="2">cv. Jemalong A17</strain>
    </source>
</reference>
<dbReference type="InterPro" id="IPR027417">
    <property type="entry name" value="P-loop_NTPase"/>
</dbReference>
<dbReference type="AlphaFoldDB" id="G7LBS3"/>
<evidence type="ECO:0000313" key="1">
    <source>
        <dbReference type="EMBL" id="AET02061.1"/>
    </source>
</evidence>
<proteinExistence type="predicted"/>
<keyword evidence="3" id="KW-1185">Reference proteome</keyword>
<dbReference type="FunFam" id="3.40.50.300:FF:001447">
    <property type="entry name" value="Ras-related protein Rab-1B"/>
    <property type="match status" value="1"/>
</dbReference>
<dbReference type="GO" id="GO:0003924">
    <property type="term" value="F:GTPase activity"/>
    <property type="evidence" value="ECO:0007669"/>
    <property type="project" value="InterPro"/>
</dbReference>
<gene>
    <name evidence="1" type="ordered locus">MTR_8g031810</name>
</gene>
<dbReference type="EnsemblPlants" id="AET02061">
    <property type="protein sequence ID" value="AET02061"/>
    <property type="gene ID" value="MTR_8g031810"/>
</dbReference>
<dbReference type="EMBL" id="CM001224">
    <property type="protein sequence ID" value="AET02061.1"/>
    <property type="molecule type" value="Genomic_DNA"/>
</dbReference>
<dbReference type="PROSITE" id="PS51419">
    <property type="entry name" value="RAB"/>
    <property type="match status" value="1"/>
</dbReference>